<evidence type="ECO:0000256" key="1">
    <source>
        <dbReference type="SAM" id="MobiDB-lite"/>
    </source>
</evidence>
<feature type="region of interest" description="Disordered" evidence="1">
    <location>
        <begin position="290"/>
        <end position="330"/>
    </location>
</feature>
<reference evidence="4" key="1">
    <citation type="submission" date="2025-08" db="UniProtKB">
        <authorList>
            <consortium name="RefSeq"/>
        </authorList>
    </citation>
    <scope>IDENTIFICATION</scope>
    <source>
        <tissue evidence="4">Spleen</tissue>
    </source>
</reference>
<evidence type="ECO:0000313" key="4">
    <source>
        <dbReference type="RefSeq" id="XP_033694018.1"/>
    </source>
</evidence>
<evidence type="ECO:0000313" key="3">
    <source>
        <dbReference type="Proteomes" id="UP000245320"/>
    </source>
</evidence>
<organism evidence="3 4">
    <name type="scientific">Tursiops truncatus</name>
    <name type="common">Atlantic bottle-nosed dolphin</name>
    <name type="synonym">Delphinus truncatus</name>
    <dbReference type="NCBI Taxonomy" id="9739"/>
    <lineage>
        <taxon>Eukaryota</taxon>
        <taxon>Metazoa</taxon>
        <taxon>Chordata</taxon>
        <taxon>Craniata</taxon>
        <taxon>Vertebrata</taxon>
        <taxon>Euteleostomi</taxon>
        <taxon>Mammalia</taxon>
        <taxon>Eutheria</taxon>
        <taxon>Laurasiatheria</taxon>
        <taxon>Artiodactyla</taxon>
        <taxon>Whippomorpha</taxon>
        <taxon>Cetacea</taxon>
        <taxon>Odontoceti</taxon>
        <taxon>Delphinidae</taxon>
        <taxon>Tursiops</taxon>
    </lineage>
</organism>
<dbReference type="Proteomes" id="UP000245320">
    <property type="component" value="Chromosome 14"/>
</dbReference>
<sequence length="330" mass="34790">MVTALKVMMSILSILVAHVKILSHVPPPKLKVMSPVLVTSLNTFHEQEPCVTCDRHACETPRPLGSPAARPRVPVFPPRRRPGVGPAVGLWLGNQDSPIFKSEVALLLDDQTRAVVPAGWSAGPQPSPHHTGSQARGELGGKPPVRKAQVLIKHAALEFQAWTHAPSTTSCPATSVHGSLFTVPKSSLGGQDALLWVHRNPTTPDAQNAFFSSRHLLPGGHPGTQVSWPCLGADRQAEHRPCLPCPPSTALSSATWPSAHSNLAWPQPFAETFPETPFSETTLAVRNSGCQTQGMLPPPGAPTLPALPQVGTSPLATPSGSLLPGLAPSA</sequence>
<dbReference type="RefSeq" id="XP_033694018.1">
    <property type="nucleotide sequence ID" value="XM_033838127.1"/>
</dbReference>
<protein>
    <submittedName>
        <fullName evidence="4">Uncharacterized protein LOC117307821</fullName>
    </submittedName>
</protein>
<proteinExistence type="predicted"/>
<name>A0A6J3PVZ0_TURTR</name>
<evidence type="ECO:0000256" key="2">
    <source>
        <dbReference type="SAM" id="SignalP"/>
    </source>
</evidence>
<dbReference type="AlphaFoldDB" id="A0A6J3PVZ0"/>
<dbReference type="RefSeq" id="XP_073647171.1">
    <property type="nucleotide sequence ID" value="XM_073791070.1"/>
</dbReference>
<feature type="compositionally biased region" description="Polar residues" evidence="1">
    <location>
        <begin position="310"/>
        <end position="320"/>
    </location>
</feature>
<keyword evidence="3" id="KW-1185">Reference proteome</keyword>
<dbReference type="InParanoid" id="A0A6J3PVZ0"/>
<gene>
    <name evidence="4" type="primary">LOC117307821</name>
</gene>
<dbReference type="GeneID" id="117307821"/>
<keyword evidence="2" id="KW-0732">Signal</keyword>
<feature type="signal peptide" evidence="2">
    <location>
        <begin position="1"/>
        <end position="23"/>
    </location>
</feature>
<feature type="region of interest" description="Disordered" evidence="1">
    <location>
        <begin position="119"/>
        <end position="142"/>
    </location>
</feature>
<accession>A0A6J3PVZ0</accession>
<feature type="chain" id="PRO_5027028103" evidence="2">
    <location>
        <begin position="24"/>
        <end position="330"/>
    </location>
</feature>